<evidence type="ECO:0000256" key="4">
    <source>
        <dbReference type="ARBA" id="ARBA00022490"/>
    </source>
</evidence>
<proteinExistence type="inferred from homology"/>
<feature type="domain" description="N-acetyltransferase" evidence="12">
    <location>
        <begin position="3"/>
        <end position="153"/>
    </location>
</feature>
<keyword evidence="4" id="KW-0963">Cytoplasm</keyword>
<evidence type="ECO:0000313" key="13">
    <source>
        <dbReference type="EMBL" id="MDO7868724.1"/>
    </source>
</evidence>
<dbReference type="Pfam" id="PF02367">
    <property type="entry name" value="TsaE"/>
    <property type="match status" value="1"/>
</dbReference>
<evidence type="ECO:0000256" key="11">
    <source>
        <dbReference type="ARBA" id="ARBA00032441"/>
    </source>
</evidence>
<gene>
    <name evidence="13" type="primary">tsaE</name>
    <name evidence="13" type="ORF">Q5722_10130</name>
</gene>
<organism evidence="13 14">
    <name type="scientific">Nocardioides jiangxiensis</name>
    <dbReference type="NCBI Taxonomy" id="3064524"/>
    <lineage>
        <taxon>Bacteria</taxon>
        <taxon>Bacillati</taxon>
        <taxon>Actinomycetota</taxon>
        <taxon>Actinomycetes</taxon>
        <taxon>Propionibacteriales</taxon>
        <taxon>Nocardioidaceae</taxon>
        <taxon>Nocardioides</taxon>
    </lineage>
</organism>
<dbReference type="PROSITE" id="PS51186">
    <property type="entry name" value="GNAT"/>
    <property type="match status" value="1"/>
</dbReference>
<dbReference type="SUPFAM" id="SSF52540">
    <property type="entry name" value="P-loop containing nucleoside triphosphate hydrolases"/>
    <property type="match status" value="1"/>
</dbReference>
<dbReference type="Pfam" id="PF00583">
    <property type="entry name" value="Acetyltransf_1"/>
    <property type="match status" value="1"/>
</dbReference>
<comment type="function">
    <text evidence="10">Required for the formation of a threonylcarbamoyl group on adenosine at position 37 (t(6)A37) in tRNAs that read codons beginning with adenine. Is involved in the transfer of the threonylcarbamoyl moiety of threonylcarbamoyl-AMP (TC-AMP) to the N6 group of A37, together with TsaD and TsaB. TsaE seems to play an indirect role in the t(6)A biosynthesis pathway, possibly in regulating the core enzymatic function of TsaD.</text>
</comment>
<evidence type="ECO:0000256" key="3">
    <source>
        <dbReference type="ARBA" id="ARBA00019010"/>
    </source>
</evidence>
<protein>
    <recommendedName>
        <fullName evidence="3">tRNA threonylcarbamoyladenosine biosynthesis protein TsaE</fullName>
    </recommendedName>
    <alternativeName>
        <fullName evidence="11">t(6)A37 threonylcarbamoyladenosine biosynthesis protein TsaE</fullName>
    </alternativeName>
</protein>
<keyword evidence="7" id="KW-0547">Nucleotide-binding</keyword>
<evidence type="ECO:0000256" key="5">
    <source>
        <dbReference type="ARBA" id="ARBA00022694"/>
    </source>
</evidence>
<evidence type="ECO:0000256" key="10">
    <source>
        <dbReference type="ARBA" id="ARBA00024908"/>
    </source>
</evidence>
<dbReference type="EMBL" id="JAUQTA010000001">
    <property type="protein sequence ID" value="MDO7868724.1"/>
    <property type="molecule type" value="Genomic_DNA"/>
</dbReference>
<dbReference type="NCBIfam" id="TIGR00150">
    <property type="entry name" value="T6A_YjeE"/>
    <property type="match status" value="1"/>
</dbReference>
<evidence type="ECO:0000256" key="6">
    <source>
        <dbReference type="ARBA" id="ARBA00022723"/>
    </source>
</evidence>
<comment type="caution">
    <text evidence="13">The sequence shown here is derived from an EMBL/GenBank/DDBJ whole genome shotgun (WGS) entry which is preliminary data.</text>
</comment>
<evidence type="ECO:0000256" key="2">
    <source>
        <dbReference type="ARBA" id="ARBA00007599"/>
    </source>
</evidence>
<dbReference type="InterPro" id="IPR027417">
    <property type="entry name" value="P-loop_NTPase"/>
</dbReference>
<dbReference type="CDD" id="cd04301">
    <property type="entry name" value="NAT_SF"/>
    <property type="match status" value="1"/>
</dbReference>
<evidence type="ECO:0000256" key="1">
    <source>
        <dbReference type="ARBA" id="ARBA00004496"/>
    </source>
</evidence>
<dbReference type="Gene3D" id="3.40.50.300">
    <property type="entry name" value="P-loop containing nucleotide triphosphate hydrolases"/>
    <property type="match status" value="1"/>
</dbReference>
<dbReference type="RefSeq" id="WP_305028082.1">
    <property type="nucleotide sequence ID" value="NZ_JAUQTA010000001.1"/>
</dbReference>
<comment type="similarity">
    <text evidence="2">Belongs to the TsaE family.</text>
</comment>
<evidence type="ECO:0000313" key="14">
    <source>
        <dbReference type="Proteomes" id="UP001233314"/>
    </source>
</evidence>
<keyword evidence="5" id="KW-0819">tRNA processing</keyword>
<sequence>MTVETRRVGPEAAADLYAVVRAAFEGRPPLDPPADALAETPETLEAALAAGPGGLLAYVDGEVVGGLLLDPVTTELGDLMALRRFGVVPGARHHGVAHVLIAAAVEVAREMGRTGLTVLARQELESNIGFWASNHFAEVGRHAPYVEMVRPLPVSAPAPDADAMQALAGELAGVLRAGDLLVLSGELGAGKTTFTQGLGAGLGVRGGITSPTFVIARVHPSLVDGPALVHVDAYRLGGLDELDDLDLDTSLDEAVTVVEWGAGMAEALADERLHVRITRAVGADAVPSEEDTDDPRVVEFVPVGARWLGVALPGTSPGTLPGAVAGAVADAGR</sequence>
<dbReference type="PANTHER" id="PTHR33540:SF2">
    <property type="entry name" value="TRNA THREONYLCARBAMOYLADENOSINE BIOSYNTHESIS PROTEIN TSAE"/>
    <property type="match status" value="1"/>
</dbReference>
<keyword evidence="9" id="KW-0460">Magnesium</keyword>
<evidence type="ECO:0000256" key="8">
    <source>
        <dbReference type="ARBA" id="ARBA00022840"/>
    </source>
</evidence>
<evidence type="ECO:0000256" key="7">
    <source>
        <dbReference type="ARBA" id="ARBA00022741"/>
    </source>
</evidence>
<dbReference type="InterPro" id="IPR003442">
    <property type="entry name" value="T6A_TsaE"/>
</dbReference>
<dbReference type="InterPro" id="IPR000182">
    <property type="entry name" value="GNAT_dom"/>
</dbReference>
<comment type="subcellular location">
    <subcellularLocation>
        <location evidence="1">Cytoplasm</location>
    </subcellularLocation>
</comment>
<dbReference type="PANTHER" id="PTHR33540">
    <property type="entry name" value="TRNA THREONYLCARBAMOYLADENOSINE BIOSYNTHESIS PROTEIN TSAE"/>
    <property type="match status" value="1"/>
</dbReference>
<dbReference type="SUPFAM" id="SSF55729">
    <property type="entry name" value="Acyl-CoA N-acyltransferases (Nat)"/>
    <property type="match status" value="1"/>
</dbReference>
<accession>A0ABT9B326</accession>
<dbReference type="InterPro" id="IPR016181">
    <property type="entry name" value="Acyl_CoA_acyltransferase"/>
</dbReference>
<evidence type="ECO:0000259" key="12">
    <source>
        <dbReference type="PROSITE" id="PS51186"/>
    </source>
</evidence>
<name>A0ABT9B326_9ACTN</name>
<keyword evidence="8" id="KW-0067">ATP-binding</keyword>
<dbReference type="Gene3D" id="3.40.630.30">
    <property type="match status" value="1"/>
</dbReference>
<reference evidence="13 14" key="1">
    <citation type="submission" date="2023-07" db="EMBL/GenBank/DDBJ databases">
        <title>Nocardioides sp. nov WY-20 isolated from soil.</title>
        <authorList>
            <person name="Liu B."/>
            <person name="Wan Y."/>
        </authorList>
    </citation>
    <scope>NUCLEOTIDE SEQUENCE [LARGE SCALE GENOMIC DNA]</scope>
    <source>
        <strain evidence="13 14">WY-20</strain>
    </source>
</reference>
<dbReference type="Proteomes" id="UP001233314">
    <property type="component" value="Unassembled WGS sequence"/>
</dbReference>
<evidence type="ECO:0000256" key="9">
    <source>
        <dbReference type="ARBA" id="ARBA00022842"/>
    </source>
</evidence>
<keyword evidence="14" id="KW-1185">Reference proteome</keyword>
<keyword evidence="6" id="KW-0479">Metal-binding</keyword>